<dbReference type="Proteomes" id="UP000077069">
    <property type="component" value="Unassembled WGS sequence"/>
</dbReference>
<feature type="transmembrane region" description="Helical" evidence="1">
    <location>
        <begin position="120"/>
        <end position="143"/>
    </location>
</feature>
<sequence length="255" mass="28138">MAPTALIVRSATIFSSVLLIALSITVLSTSVDASNRIAKDFPAGEYGVWYGPVNAVWKGTNSSLEFLEKKVNLDYDYATEQAAWAAASICLIVGLLSVGFEVTRLLRSRKNGDTANTSKALSITAIALSTVTFIVSLAALVFVNVHPKQIEETSCDWEGTADRSYGLFKPGRDSYTCTREQSACKVIYYAIQDVLPKEMQCVELQIARHTMIPLFIFSGLVTLGYGAQMWVAKKERYGGVDPEERVRRLQEEDEE</sequence>
<dbReference type="RefSeq" id="XP_018040661.1">
    <property type="nucleotide sequence ID" value="XM_018182555.1"/>
</dbReference>
<feature type="chain" id="PRO_5008058627" evidence="2">
    <location>
        <begin position="34"/>
        <end position="255"/>
    </location>
</feature>
<evidence type="ECO:0000313" key="3">
    <source>
        <dbReference type="EMBL" id="OAG10296.1"/>
    </source>
</evidence>
<protein>
    <submittedName>
        <fullName evidence="3">Uncharacterized protein</fullName>
    </submittedName>
</protein>
<dbReference type="EMBL" id="KV441549">
    <property type="protein sequence ID" value="OAG10296.1"/>
    <property type="molecule type" value="Genomic_DNA"/>
</dbReference>
<evidence type="ECO:0000313" key="4">
    <source>
        <dbReference type="Proteomes" id="UP000077069"/>
    </source>
</evidence>
<proteinExistence type="predicted"/>
<dbReference type="InParanoid" id="A0A177CSM4"/>
<accession>A0A177CSM4</accession>
<evidence type="ECO:0000256" key="2">
    <source>
        <dbReference type="SAM" id="SignalP"/>
    </source>
</evidence>
<keyword evidence="4" id="KW-1185">Reference proteome</keyword>
<dbReference type="OrthoDB" id="3736736at2759"/>
<name>A0A177CSM4_9PLEO</name>
<dbReference type="AlphaFoldDB" id="A0A177CSM4"/>
<organism evidence="3 4">
    <name type="scientific">Paraphaeosphaeria sporulosa</name>
    <dbReference type="NCBI Taxonomy" id="1460663"/>
    <lineage>
        <taxon>Eukaryota</taxon>
        <taxon>Fungi</taxon>
        <taxon>Dikarya</taxon>
        <taxon>Ascomycota</taxon>
        <taxon>Pezizomycotina</taxon>
        <taxon>Dothideomycetes</taxon>
        <taxon>Pleosporomycetidae</taxon>
        <taxon>Pleosporales</taxon>
        <taxon>Massarineae</taxon>
        <taxon>Didymosphaeriaceae</taxon>
        <taxon>Paraphaeosphaeria</taxon>
    </lineage>
</organism>
<keyword evidence="1" id="KW-0812">Transmembrane</keyword>
<feature type="transmembrane region" description="Helical" evidence="1">
    <location>
        <begin position="206"/>
        <end position="227"/>
    </location>
</feature>
<keyword evidence="1" id="KW-1133">Transmembrane helix</keyword>
<keyword evidence="1" id="KW-0472">Membrane</keyword>
<reference evidence="3 4" key="1">
    <citation type="submission" date="2016-05" db="EMBL/GenBank/DDBJ databases">
        <title>Comparative analysis of secretome profiles of manganese(II)-oxidizing ascomycete fungi.</title>
        <authorList>
            <consortium name="DOE Joint Genome Institute"/>
            <person name="Zeiner C.A."/>
            <person name="Purvine S.O."/>
            <person name="Zink E.M."/>
            <person name="Wu S."/>
            <person name="Pasa-Tolic L."/>
            <person name="Chaput D.L."/>
            <person name="Haridas S."/>
            <person name="Grigoriev I.V."/>
            <person name="Santelli C.M."/>
            <person name="Hansel C.M."/>
        </authorList>
    </citation>
    <scope>NUCLEOTIDE SEQUENCE [LARGE SCALE GENOMIC DNA]</scope>
    <source>
        <strain evidence="3 4">AP3s5-JAC2a</strain>
    </source>
</reference>
<feature type="signal peptide" evidence="2">
    <location>
        <begin position="1"/>
        <end position="33"/>
    </location>
</feature>
<gene>
    <name evidence="3" type="ORF">CC84DRAFT_1213638</name>
</gene>
<evidence type="ECO:0000256" key="1">
    <source>
        <dbReference type="SAM" id="Phobius"/>
    </source>
</evidence>
<dbReference type="GeneID" id="28766041"/>
<feature type="transmembrane region" description="Helical" evidence="1">
    <location>
        <begin position="82"/>
        <end position="100"/>
    </location>
</feature>
<keyword evidence="2" id="KW-0732">Signal</keyword>